<keyword evidence="1" id="KW-0808">Transferase</keyword>
<dbReference type="InterPro" id="IPR036397">
    <property type="entry name" value="RNaseH_sf"/>
</dbReference>
<dbReference type="PANTHER" id="PTHR46060:SF1">
    <property type="entry name" value="MARINER MOS1 TRANSPOSASE-LIKE PROTEIN"/>
    <property type="match status" value="1"/>
</dbReference>
<reference evidence="1" key="1">
    <citation type="journal article" date="2017" name="Front. Cell. Infect. Microbiol.">
        <title>The Distinct Transcriptional Response of the Midgut of Amblyomma sculptum and Amblyomma aureolatum Ticks to Rickettsia rickettsii Correlates to Their Differences in Susceptibility to Infection.</title>
        <authorList>
            <person name="Martins L.A."/>
            <person name="Galletti M.F.B.M."/>
            <person name="Ribeiro J.M."/>
            <person name="Fujita A."/>
            <person name="Costa F.B."/>
            <person name="Labruna M.B."/>
            <person name="Daffre S."/>
            <person name="Fogaca A.C."/>
        </authorList>
    </citation>
    <scope>NUCLEOTIDE SEQUENCE</scope>
</reference>
<dbReference type="GO" id="GO:0003676">
    <property type="term" value="F:nucleic acid binding"/>
    <property type="evidence" value="ECO:0007669"/>
    <property type="project" value="InterPro"/>
</dbReference>
<organism evidence="1">
    <name type="scientific">Amblyomma aureolatum</name>
    <dbReference type="NCBI Taxonomy" id="187763"/>
    <lineage>
        <taxon>Eukaryota</taxon>
        <taxon>Metazoa</taxon>
        <taxon>Ecdysozoa</taxon>
        <taxon>Arthropoda</taxon>
        <taxon>Chelicerata</taxon>
        <taxon>Arachnida</taxon>
        <taxon>Acari</taxon>
        <taxon>Parasitiformes</taxon>
        <taxon>Ixodida</taxon>
        <taxon>Ixodoidea</taxon>
        <taxon>Ixodidae</taxon>
        <taxon>Amblyomminae</taxon>
        <taxon>Amblyomma</taxon>
    </lineage>
</organism>
<protein>
    <submittedName>
        <fullName evidence="1">Putative histone-lysine n-methyltransferase setmar</fullName>
    </submittedName>
</protein>
<evidence type="ECO:0000313" key="1">
    <source>
        <dbReference type="EMBL" id="JAT92799.1"/>
    </source>
</evidence>
<dbReference type="GO" id="GO:0032259">
    <property type="term" value="P:methylation"/>
    <property type="evidence" value="ECO:0007669"/>
    <property type="project" value="UniProtKB-KW"/>
</dbReference>
<sequence length="76" mass="8790">EVVPHPPYSPYLAPCDFFQFRNLKNFLSGKKFSSEVMSIVNDYFEGLGISFFSEGRKNSEHSWTKCVDLEGDYVEK</sequence>
<name>A0A1E1X0K6_9ACAR</name>
<proteinExistence type="evidence at transcript level"/>
<keyword evidence="1" id="KW-0489">Methyltransferase</keyword>
<dbReference type="AlphaFoldDB" id="A0A1E1X0K6"/>
<dbReference type="InterPro" id="IPR052709">
    <property type="entry name" value="Transposase-MT_Hybrid"/>
</dbReference>
<accession>A0A1E1X0K6</accession>
<dbReference type="PANTHER" id="PTHR46060">
    <property type="entry name" value="MARINER MOS1 TRANSPOSASE-LIKE PROTEIN"/>
    <property type="match status" value="1"/>
</dbReference>
<dbReference type="EMBL" id="GFAC01006389">
    <property type="protein sequence ID" value="JAT92799.1"/>
    <property type="molecule type" value="mRNA"/>
</dbReference>
<dbReference type="GO" id="GO:0008168">
    <property type="term" value="F:methyltransferase activity"/>
    <property type="evidence" value="ECO:0007669"/>
    <property type="project" value="UniProtKB-KW"/>
</dbReference>
<dbReference type="Gene3D" id="3.30.420.10">
    <property type="entry name" value="Ribonuclease H-like superfamily/Ribonuclease H"/>
    <property type="match status" value="1"/>
</dbReference>
<feature type="non-terminal residue" evidence="1">
    <location>
        <position position="1"/>
    </location>
</feature>